<dbReference type="EMBL" id="WNKX01000004">
    <property type="protein sequence ID" value="MTW10248.1"/>
    <property type="molecule type" value="Genomic_DNA"/>
</dbReference>
<gene>
    <name evidence="4" type="ORF">GM658_06490</name>
</gene>
<dbReference type="InterPro" id="IPR001789">
    <property type="entry name" value="Sig_transdc_resp-reg_receiver"/>
</dbReference>
<keyword evidence="1 2" id="KW-0597">Phosphoprotein</keyword>
<evidence type="ECO:0000313" key="5">
    <source>
        <dbReference type="Proteomes" id="UP000472320"/>
    </source>
</evidence>
<dbReference type="AlphaFoldDB" id="A0A6L6QCK6"/>
<comment type="caution">
    <text evidence="4">The sequence shown here is derived from an EMBL/GenBank/DDBJ whole genome shotgun (WGS) entry which is preliminary data.</text>
</comment>
<dbReference type="PANTHER" id="PTHR44591">
    <property type="entry name" value="STRESS RESPONSE REGULATOR PROTEIN 1"/>
    <property type="match status" value="1"/>
</dbReference>
<dbReference type="Proteomes" id="UP000472320">
    <property type="component" value="Unassembled WGS sequence"/>
</dbReference>
<organism evidence="4 5">
    <name type="scientific">Massilia eburnea</name>
    <dbReference type="NCBI Taxonomy" id="1776165"/>
    <lineage>
        <taxon>Bacteria</taxon>
        <taxon>Pseudomonadati</taxon>
        <taxon>Pseudomonadota</taxon>
        <taxon>Betaproteobacteria</taxon>
        <taxon>Burkholderiales</taxon>
        <taxon>Oxalobacteraceae</taxon>
        <taxon>Telluria group</taxon>
        <taxon>Massilia</taxon>
    </lineage>
</organism>
<keyword evidence="5" id="KW-1185">Reference proteome</keyword>
<feature type="domain" description="Response regulatory" evidence="3">
    <location>
        <begin position="155"/>
        <end position="269"/>
    </location>
</feature>
<dbReference type="RefSeq" id="WP_155453207.1">
    <property type="nucleotide sequence ID" value="NZ_WNKX01000004.1"/>
</dbReference>
<evidence type="ECO:0000259" key="3">
    <source>
        <dbReference type="PROSITE" id="PS50110"/>
    </source>
</evidence>
<dbReference type="Pfam" id="PF00072">
    <property type="entry name" value="Response_reg"/>
    <property type="match status" value="1"/>
</dbReference>
<evidence type="ECO:0000256" key="1">
    <source>
        <dbReference type="ARBA" id="ARBA00022553"/>
    </source>
</evidence>
<dbReference type="OrthoDB" id="8755166at2"/>
<proteinExistence type="predicted"/>
<dbReference type="PROSITE" id="PS50110">
    <property type="entry name" value="RESPONSE_REGULATORY"/>
    <property type="match status" value="1"/>
</dbReference>
<dbReference type="Gene3D" id="3.40.50.2300">
    <property type="match status" value="1"/>
</dbReference>
<accession>A0A6L6QCK6</accession>
<sequence length="271" mass="29417">MTTVRRPFAVRLVGFPPEAARALAQGLAKAPADGPSYICLSDDSLQDPDIYLANGTELKALAAIASLAAGEIRPALVLGTTGVALTYPNLPLPVQWSSMYAELERLVERRAEVLASLSASGQSMVPERRRRERLDLDLTDPAVYHKMRKPRREGAVLCVDANATFSEHLGLSLKQFGTPVLWAVDGVAALALCRQQAVAVVLLDFAAPIIDHYLLCAQLRSEESQPEVIFLVQSAHDYDSTRAHAAGAAGMLDKPLAQHQVQAVLRKFMRL</sequence>
<dbReference type="SUPFAM" id="SSF52172">
    <property type="entry name" value="CheY-like"/>
    <property type="match status" value="1"/>
</dbReference>
<reference evidence="4 5" key="1">
    <citation type="submission" date="2019-11" db="EMBL/GenBank/DDBJ databases">
        <title>Type strains purchased from KCTC, JCM and DSMZ.</title>
        <authorList>
            <person name="Lu H."/>
        </authorList>
    </citation>
    <scope>NUCLEOTIDE SEQUENCE [LARGE SCALE GENOMIC DNA]</scope>
    <source>
        <strain evidence="4 5">JCM 31587</strain>
    </source>
</reference>
<dbReference type="PANTHER" id="PTHR44591:SF3">
    <property type="entry name" value="RESPONSE REGULATORY DOMAIN-CONTAINING PROTEIN"/>
    <property type="match status" value="1"/>
</dbReference>
<evidence type="ECO:0000256" key="2">
    <source>
        <dbReference type="PROSITE-ProRule" id="PRU00169"/>
    </source>
</evidence>
<evidence type="ECO:0000313" key="4">
    <source>
        <dbReference type="EMBL" id="MTW10248.1"/>
    </source>
</evidence>
<name>A0A6L6QCK6_9BURK</name>
<dbReference type="InterPro" id="IPR011006">
    <property type="entry name" value="CheY-like_superfamily"/>
</dbReference>
<dbReference type="GO" id="GO:0000160">
    <property type="term" value="P:phosphorelay signal transduction system"/>
    <property type="evidence" value="ECO:0007669"/>
    <property type="project" value="InterPro"/>
</dbReference>
<dbReference type="InterPro" id="IPR050595">
    <property type="entry name" value="Bact_response_regulator"/>
</dbReference>
<feature type="modified residue" description="4-aspartylphosphate" evidence="2">
    <location>
        <position position="204"/>
    </location>
</feature>
<protein>
    <submittedName>
        <fullName evidence="4">Response regulator</fullName>
    </submittedName>
</protein>
<dbReference type="SMART" id="SM00448">
    <property type="entry name" value="REC"/>
    <property type="match status" value="1"/>
</dbReference>